<evidence type="ECO:0000313" key="12">
    <source>
        <dbReference type="EMBL" id="WAR21653.1"/>
    </source>
</evidence>
<keyword evidence="13" id="KW-1185">Reference proteome</keyword>
<keyword evidence="9" id="KW-0325">Glycoprotein</keyword>
<dbReference type="InterPro" id="IPR003406">
    <property type="entry name" value="Glyco_trans_14"/>
</dbReference>
<evidence type="ECO:0000256" key="9">
    <source>
        <dbReference type="ARBA" id="ARBA00023180"/>
    </source>
</evidence>
<comment type="similarity">
    <text evidence="10">Belongs to the glycosyltransferase 14 family.</text>
</comment>
<evidence type="ECO:0000256" key="4">
    <source>
        <dbReference type="ARBA" id="ARBA00022679"/>
    </source>
</evidence>
<evidence type="ECO:0000256" key="7">
    <source>
        <dbReference type="ARBA" id="ARBA00022989"/>
    </source>
</evidence>
<keyword evidence="6" id="KW-0735">Signal-anchor</keyword>
<evidence type="ECO:0000256" key="10">
    <source>
        <dbReference type="ARBA" id="ARBA00038150"/>
    </source>
</evidence>
<evidence type="ECO:0000256" key="2">
    <source>
        <dbReference type="ARBA" id="ARBA00004922"/>
    </source>
</evidence>
<reference evidence="12" key="1">
    <citation type="submission" date="2022-11" db="EMBL/GenBank/DDBJ databases">
        <title>Centuries of genome instability and evolution in soft-shell clam transmissible cancer (bioRxiv).</title>
        <authorList>
            <person name="Hart S.F.M."/>
            <person name="Yonemitsu M.A."/>
            <person name="Giersch R.M."/>
            <person name="Beal B.F."/>
            <person name="Arriagada G."/>
            <person name="Davis B.W."/>
            <person name="Ostrander E.A."/>
            <person name="Goff S.P."/>
            <person name="Metzger M.J."/>
        </authorList>
    </citation>
    <scope>NUCLEOTIDE SEQUENCE</scope>
    <source>
        <strain evidence="12">MELC-2E11</strain>
        <tissue evidence="12">Siphon/mantle</tissue>
    </source>
</reference>
<evidence type="ECO:0000313" key="13">
    <source>
        <dbReference type="Proteomes" id="UP001164746"/>
    </source>
</evidence>
<protein>
    <submittedName>
        <fullName evidence="12">GCNT1-like protein</fullName>
    </submittedName>
</protein>
<feature type="transmembrane region" description="Helical" evidence="11">
    <location>
        <begin position="12"/>
        <end position="31"/>
    </location>
</feature>
<evidence type="ECO:0000256" key="3">
    <source>
        <dbReference type="ARBA" id="ARBA00022676"/>
    </source>
</evidence>
<sequence length="469" mass="54272">MSWLIYRSFRSNFRGLLLLIICGITFCLLNYNRYLACATSSAFDQEGTSNVTGMLSLFPTVRPLTFQRDKAYFVKDRKVKQVNCAAIFDGDESETALEERLASEDKRYFLQPIDYINMTSNCSKFILERGYVIDSLDENEFPIAFSILMYTAIEQAERLLRAIYRPQNVYCFHIDSKSGIDLYHAMSRIAECFDNVHVLEKRVDVQWGHMSVLEPEILCMKYLWNRSAKWKYFINLTGMEFPLKTNYELVRILQAYNGSNDIEGTIKRLVIKLLGRAIPDRWANAGPPPKDIALTKGGVQIIASRGFVDFALHDPRAAELLNWTRKTMHPDETFFTTLNHNPILGVPGSYRVLTNSYNLKLSNYLSGIPETDEVVKPFLARYINWSWDTLECHGKYVHSVCTHSARDLPPMKDSKKLFVNKFHQEFHPLAYDCLEELLLNRTRDRHLGLSSFNSTFYSNLDFVKNRVEP</sequence>
<comment type="pathway">
    <text evidence="2">Protein modification; protein glycosylation.</text>
</comment>
<organism evidence="12 13">
    <name type="scientific">Mya arenaria</name>
    <name type="common">Soft-shell clam</name>
    <dbReference type="NCBI Taxonomy" id="6604"/>
    <lineage>
        <taxon>Eukaryota</taxon>
        <taxon>Metazoa</taxon>
        <taxon>Spiralia</taxon>
        <taxon>Lophotrochozoa</taxon>
        <taxon>Mollusca</taxon>
        <taxon>Bivalvia</taxon>
        <taxon>Autobranchia</taxon>
        <taxon>Heteroconchia</taxon>
        <taxon>Euheterodonta</taxon>
        <taxon>Imparidentia</taxon>
        <taxon>Neoheterodontei</taxon>
        <taxon>Myida</taxon>
        <taxon>Myoidea</taxon>
        <taxon>Myidae</taxon>
        <taxon>Mya</taxon>
    </lineage>
</organism>
<dbReference type="PANTHER" id="PTHR19297:SF191">
    <property type="entry name" value="PROTEIN XYLOSYLTRANSFERASE"/>
    <property type="match status" value="1"/>
</dbReference>
<dbReference type="Pfam" id="PF02485">
    <property type="entry name" value="Branch"/>
    <property type="match status" value="1"/>
</dbReference>
<proteinExistence type="inferred from homology"/>
<evidence type="ECO:0000256" key="6">
    <source>
        <dbReference type="ARBA" id="ARBA00022968"/>
    </source>
</evidence>
<keyword evidence="5 11" id="KW-0812">Transmembrane</keyword>
<keyword evidence="8 11" id="KW-0472">Membrane</keyword>
<evidence type="ECO:0000256" key="11">
    <source>
        <dbReference type="SAM" id="Phobius"/>
    </source>
</evidence>
<dbReference type="EMBL" id="CP111023">
    <property type="protein sequence ID" value="WAR21653.1"/>
    <property type="molecule type" value="Genomic_DNA"/>
</dbReference>
<evidence type="ECO:0000256" key="5">
    <source>
        <dbReference type="ARBA" id="ARBA00022692"/>
    </source>
</evidence>
<keyword evidence="3" id="KW-0328">Glycosyltransferase</keyword>
<evidence type="ECO:0000256" key="1">
    <source>
        <dbReference type="ARBA" id="ARBA00004606"/>
    </source>
</evidence>
<name>A0ABY7FLV3_MYAAR</name>
<accession>A0ABY7FLV3</accession>
<keyword evidence="7 11" id="KW-1133">Transmembrane helix</keyword>
<comment type="subcellular location">
    <subcellularLocation>
        <location evidence="1">Membrane</location>
        <topology evidence="1">Single-pass type II membrane protein</topology>
    </subcellularLocation>
</comment>
<evidence type="ECO:0000256" key="8">
    <source>
        <dbReference type="ARBA" id="ARBA00023136"/>
    </source>
</evidence>
<keyword evidence="4" id="KW-0808">Transferase</keyword>
<dbReference type="PANTHER" id="PTHR19297">
    <property type="entry name" value="GLYCOSYLTRANSFERASE 14 FAMILY MEMBER"/>
    <property type="match status" value="1"/>
</dbReference>
<gene>
    <name evidence="12" type="ORF">MAR_015627</name>
</gene>
<dbReference type="Proteomes" id="UP001164746">
    <property type="component" value="Chromosome 12"/>
</dbReference>